<sequence>MINSIDEEEISTDKNTAFSNNKRKNAESSPNSSKKIFKLSEQSKKTRVDSSSNNGMESGKEISGNSTSQTRCRRKLTAENIKTILRYVLANESILAMVQKTMKSQNKTKTVAENERITRSKTKELNKLPWPPVTPVKTEVAAKKLLEEEYSEESASDEDYQPNNEELSDDDAASSVKADDLNYSIIDEPIPPGPKVTDTLSDDEDALVIALPEKKEEQKMNKSDKIALRTRSKLPLNDTPLEKIEESFMPPDITVDMYNTECDDVHWQEFLCELTKPIDQTSSIENVVDDNEDDPEYKVQEEPPDIEEYNVICVEDDGSTEEVAISEEELKALMAEILEFAQQDYSFLDEDLSFLEEHNLFPAEKTPNESEQPSNSASVQSGVTNPTTDIKPVDSVFITYHPVVNTILTPVCEEKVRQEWIIPDERSQLDEQMRMYVQLLTQAYLLTHGNPVLHFINETSRLFLKELHMFAIRETALNKRSAFHAHNLDGAMDILNKFPNLPLDDKKPEKKFTVKKGVPKSIKKTLATSKVFIYPELLPKCGFREIFRKPGKIKYSVAENNLIAMGLEQFSDTEDPVKYIHDLLLPTKSRSHLKAHIARANQKEISLKNPIAYYTKLKKPIQFKRVIRVFDPDNIKAPEEYSPTILPMWMKPFSKFVDPLEKEKNSQEKKCPFILPRIPNVTFSQDSVRKDPQKVLRQLKAKPLPPNANNAPVPGSNIILPKWITRNRKRKPTTRSRIKNDRGTQVSRPASVASSDSQTSIQIKEEPQSPENSKGEISESESESMNSYSTNNCDENNSSLTECDASINPETEQNGKFRNASETSCESYIIDSFKVEPSSPTNSDDEIMNDLNSSFLSRKKLNHLQDYSLTEPSLKIVIPQDQESEHGQTSTGCDGSSVASSNVHCDVTEDAVLPPATGSARKKIPSDFSAIRDIIQSEGKGCSLDTFIKNSNFNKSSQSRDWSIDEDQIIIDNCKKYGINQKAFQKLASILRSDSDEVQQRFLYLLKCFSEKLKTEGEYI</sequence>
<keyword evidence="4" id="KW-0539">Nucleus</keyword>
<feature type="compositionally biased region" description="Acidic residues" evidence="6">
    <location>
        <begin position="148"/>
        <end position="172"/>
    </location>
</feature>
<comment type="subcellular location">
    <subcellularLocation>
        <location evidence="1">Nucleus</location>
    </subcellularLocation>
</comment>
<evidence type="ECO:0000313" key="8">
    <source>
        <dbReference type="Proteomes" id="UP000887013"/>
    </source>
</evidence>
<evidence type="ECO:0000256" key="1">
    <source>
        <dbReference type="ARBA" id="ARBA00004123"/>
    </source>
</evidence>
<reference evidence="7" key="1">
    <citation type="submission" date="2020-08" db="EMBL/GenBank/DDBJ databases">
        <title>Multicomponent nature underlies the extraordinary mechanical properties of spider dragline silk.</title>
        <authorList>
            <person name="Kono N."/>
            <person name="Nakamura H."/>
            <person name="Mori M."/>
            <person name="Yoshida Y."/>
            <person name="Ohtoshi R."/>
            <person name="Malay A.D."/>
            <person name="Moran D.A.P."/>
            <person name="Tomita M."/>
            <person name="Numata K."/>
            <person name="Arakawa K."/>
        </authorList>
    </citation>
    <scope>NUCLEOTIDE SEQUENCE</scope>
</reference>
<feature type="compositionally biased region" description="Basic and acidic residues" evidence="6">
    <location>
        <begin position="763"/>
        <end position="777"/>
    </location>
</feature>
<keyword evidence="3" id="KW-0804">Transcription</keyword>
<dbReference type="PANTHER" id="PTHR16088">
    <property type="entry name" value="YY1 ASSOCIATED PROTEIN-RELATED"/>
    <property type="match status" value="1"/>
</dbReference>
<dbReference type="GO" id="GO:0003712">
    <property type="term" value="F:transcription coregulator activity"/>
    <property type="evidence" value="ECO:0007669"/>
    <property type="project" value="TreeGrafter"/>
</dbReference>
<dbReference type="PANTHER" id="PTHR16088:SF3">
    <property type="entry name" value="GON-4-LIKE PROTEIN"/>
    <property type="match status" value="1"/>
</dbReference>
<dbReference type="Gene3D" id="1.10.10.60">
    <property type="entry name" value="Homeodomain-like"/>
    <property type="match status" value="1"/>
</dbReference>
<accession>A0A8X6TRB1</accession>
<evidence type="ECO:0000256" key="4">
    <source>
        <dbReference type="ARBA" id="ARBA00023242"/>
    </source>
</evidence>
<feature type="region of interest" description="Disordered" evidence="6">
    <location>
        <begin position="102"/>
        <end position="133"/>
    </location>
</feature>
<keyword evidence="5" id="KW-0175">Coiled coil</keyword>
<name>A0A8X6TRB1_NEPPI</name>
<feature type="region of interest" description="Disordered" evidence="6">
    <location>
        <begin position="1"/>
        <end position="72"/>
    </location>
</feature>
<dbReference type="GO" id="GO:0006355">
    <property type="term" value="P:regulation of DNA-templated transcription"/>
    <property type="evidence" value="ECO:0007669"/>
    <property type="project" value="TreeGrafter"/>
</dbReference>
<feature type="region of interest" description="Disordered" evidence="6">
    <location>
        <begin position="700"/>
        <end position="819"/>
    </location>
</feature>
<feature type="compositionally biased region" description="Polar residues" evidence="6">
    <location>
        <begin position="808"/>
        <end position="819"/>
    </location>
</feature>
<dbReference type="InterPro" id="IPR009057">
    <property type="entry name" value="Homeodomain-like_sf"/>
</dbReference>
<protein>
    <submittedName>
        <fullName evidence="7">GON-4-like protein</fullName>
    </submittedName>
</protein>
<dbReference type="SUPFAM" id="SSF46689">
    <property type="entry name" value="Homeodomain-like"/>
    <property type="match status" value="1"/>
</dbReference>
<dbReference type="EMBL" id="BMAW01064846">
    <property type="protein sequence ID" value="GFT47440.1"/>
    <property type="molecule type" value="Genomic_DNA"/>
</dbReference>
<feature type="region of interest" description="Disordered" evidence="6">
    <location>
        <begin position="148"/>
        <end position="174"/>
    </location>
</feature>
<feature type="region of interest" description="Disordered" evidence="6">
    <location>
        <begin position="364"/>
        <end position="387"/>
    </location>
</feature>
<keyword evidence="2" id="KW-0805">Transcription regulation</keyword>
<dbReference type="InterPro" id="IPR052435">
    <property type="entry name" value="YY1-Transcr_Regul"/>
</dbReference>
<evidence type="ECO:0000256" key="6">
    <source>
        <dbReference type="SAM" id="MobiDB-lite"/>
    </source>
</evidence>
<gene>
    <name evidence="7" type="primary">GON4L</name>
    <name evidence="7" type="ORF">NPIL_335581</name>
</gene>
<dbReference type="GO" id="GO:0005634">
    <property type="term" value="C:nucleus"/>
    <property type="evidence" value="ECO:0007669"/>
    <property type="project" value="UniProtKB-SubCell"/>
</dbReference>
<dbReference type="OrthoDB" id="6257037at2759"/>
<evidence type="ECO:0000256" key="5">
    <source>
        <dbReference type="SAM" id="Coils"/>
    </source>
</evidence>
<evidence type="ECO:0000313" key="7">
    <source>
        <dbReference type="EMBL" id="GFT47440.1"/>
    </source>
</evidence>
<feature type="coiled-coil region" evidence="5">
    <location>
        <begin position="323"/>
        <end position="358"/>
    </location>
</feature>
<evidence type="ECO:0000256" key="2">
    <source>
        <dbReference type="ARBA" id="ARBA00023015"/>
    </source>
</evidence>
<dbReference type="Proteomes" id="UP000887013">
    <property type="component" value="Unassembled WGS sequence"/>
</dbReference>
<feature type="compositionally biased region" description="Polar residues" evidence="6">
    <location>
        <begin position="743"/>
        <end position="762"/>
    </location>
</feature>
<evidence type="ECO:0000256" key="3">
    <source>
        <dbReference type="ARBA" id="ARBA00023163"/>
    </source>
</evidence>
<feature type="compositionally biased region" description="Acidic residues" evidence="6">
    <location>
        <begin position="1"/>
        <end position="10"/>
    </location>
</feature>
<proteinExistence type="predicted"/>
<feature type="compositionally biased region" description="Low complexity" evidence="6">
    <location>
        <begin position="783"/>
        <end position="792"/>
    </location>
</feature>
<organism evidence="7 8">
    <name type="scientific">Nephila pilipes</name>
    <name type="common">Giant wood spider</name>
    <name type="synonym">Nephila maculata</name>
    <dbReference type="NCBI Taxonomy" id="299642"/>
    <lineage>
        <taxon>Eukaryota</taxon>
        <taxon>Metazoa</taxon>
        <taxon>Ecdysozoa</taxon>
        <taxon>Arthropoda</taxon>
        <taxon>Chelicerata</taxon>
        <taxon>Arachnida</taxon>
        <taxon>Araneae</taxon>
        <taxon>Araneomorphae</taxon>
        <taxon>Entelegynae</taxon>
        <taxon>Araneoidea</taxon>
        <taxon>Nephilidae</taxon>
        <taxon>Nephila</taxon>
    </lineage>
</organism>
<comment type="caution">
    <text evidence="7">The sequence shown here is derived from an EMBL/GenBank/DDBJ whole genome shotgun (WGS) entry which is preliminary data.</text>
</comment>
<dbReference type="AlphaFoldDB" id="A0A8X6TRB1"/>
<feature type="compositionally biased region" description="Basic and acidic residues" evidence="6">
    <location>
        <begin position="110"/>
        <end position="126"/>
    </location>
</feature>
<keyword evidence="8" id="KW-1185">Reference proteome</keyword>
<feature type="compositionally biased region" description="Polar residues" evidence="6">
    <location>
        <begin position="369"/>
        <end position="387"/>
    </location>
</feature>
<feature type="compositionally biased region" description="Basic residues" evidence="6">
    <location>
        <begin position="725"/>
        <end position="737"/>
    </location>
</feature>
<dbReference type="Pfam" id="PF21227">
    <property type="entry name" value="Myb_DNA-binding_7"/>
    <property type="match status" value="1"/>
</dbReference>